<organism evidence="2 3">
    <name type="scientific">Coleophoma crateriformis</name>
    <dbReference type="NCBI Taxonomy" id="565419"/>
    <lineage>
        <taxon>Eukaryota</taxon>
        <taxon>Fungi</taxon>
        <taxon>Dikarya</taxon>
        <taxon>Ascomycota</taxon>
        <taxon>Pezizomycotina</taxon>
        <taxon>Leotiomycetes</taxon>
        <taxon>Helotiales</taxon>
        <taxon>Dermateaceae</taxon>
        <taxon>Coleophoma</taxon>
    </lineage>
</organism>
<feature type="compositionally biased region" description="Polar residues" evidence="1">
    <location>
        <begin position="201"/>
        <end position="210"/>
    </location>
</feature>
<keyword evidence="3" id="KW-1185">Reference proteome</keyword>
<feature type="compositionally biased region" description="Low complexity" evidence="1">
    <location>
        <begin position="224"/>
        <end position="242"/>
    </location>
</feature>
<dbReference type="AlphaFoldDB" id="A0A3D8QAI7"/>
<gene>
    <name evidence="2" type="ORF">BP5796_12414</name>
</gene>
<proteinExistence type="predicted"/>
<dbReference type="OrthoDB" id="3357271at2759"/>
<dbReference type="EMBL" id="PDLN01000021">
    <property type="protein sequence ID" value="RDW58484.1"/>
    <property type="molecule type" value="Genomic_DNA"/>
</dbReference>
<dbReference type="Proteomes" id="UP000256328">
    <property type="component" value="Unassembled WGS sequence"/>
</dbReference>
<reference evidence="2 3" key="1">
    <citation type="journal article" date="2018" name="IMA Fungus">
        <title>IMA Genome-F 9: Draft genome sequence of Annulohypoxylon stygium, Aspergillus mulundensis, Berkeleyomyces basicola (syn. Thielaviopsis basicola), Ceratocystis smalleyi, two Cercospora beticola strains, Coleophoma cylindrospora, Fusarium fracticaudum, Phialophora cf. hyalina, and Morchella septimelata.</title>
        <authorList>
            <person name="Wingfield B.D."/>
            <person name="Bills G.F."/>
            <person name="Dong Y."/>
            <person name="Huang W."/>
            <person name="Nel W.J."/>
            <person name="Swalarsk-Parry B.S."/>
            <person name="Vaghefi N."/>
            <person name="Wilken P.M."/>
            <person name="An Z."/>
            <person name="de Beer Z.W."/>
            <person name="De Vos L."/>
            <person name="Chen L."/>
            <person name="Duong T.A."/>
            <person name="Gao Y."/>
            <person name="Hammerbacher A."/>
            <person name="Kikkert J.R."/>
            <person name="Li Y."/>
            <person name="Li H."/>
            <person name="Li K."/>
            <person name="Li Q."/>
            <person name="Liu X."/>
            <person name="Ma X."/>
            <person name="Naidoo K."/>
            <person name="Pethybridge S.J."/>
            <person name="Sun J."/>
            <person name="Steenkamp E.T."/>
            <person name="van der Nest M.A."/>
            <person name="van Wyk S."/>
            <person name="Wingfield M.J."/>
            <person name="Xiong C."/>
            <person name="Yue Q."/>
            <person name="Zhang X."/>
        </authorList>
    </citation>
    <scope>NUCLEOTIDE SEQUENCE [LARGE SCALE GENOMIC DNA]</scope>
    <source>
        <strain evidence="2 3">BP5796</strain>
    </source>
</reference>
<comment type="caution">
    <text evidence="2">The sequence shown here is derived from an EMBL/GenBank/DDBJ whole genome shotgun (WGS) entry which is preliminary data.</text>
</comment>
<evidence type="ECO:0000313" key="2">
    <source>
        <dbReference type="EMBL" id="RDW58484.1"/>
    </source>
</evidence>
<feature type="region of interest" description="Disordered" evidence="1">
    <location>
        <begin position="1"/>
        <end position="364"/>
    </location>
</feature>
<feature type="compositionally biased region" description="Low complexity" evidence="1">
    <location>
        <begin position="16"/>
        <end position="32"/>
    </location>
</feature>
<feature type="compositionally biased region" description="Polar residues" evidence="1">
    <location>
        <begin position="152"/>
        <end position="165"/>
    </location>
</feature>
<evidence type="ECO:0000256" key="1">
    <source>
        <dbReference type="SAM" id="MobiDB-lite"/>
    </source>
</evidence>
<protein>
    <submittedName>
        <fullName evidence="2">Uncharacterized protein</fullName>
    </submittedName>
</protein>
<sequence length="364" mass="38385">MSSITGLGLRNKVGLGKSSDSSSSKPKQQGSSITGLGLRNKATGLAGRARGSGSGSDPDAGGRVAAPLSTLKDPALFAPPPKNANFYGTEGAEREPEPVPQKGPLTPAEYRAREEKRIKREKEEEALAREQRKYEREEKERLRIEQQGGAISYSTDTTGLSTNQFAPPVARRTAPDGTIAIRAPSMPKAKPALPPRLPDRQNSNNSSPITPTYGGRPQLPSRVASSSSSNAPSTPSTTSGNPQLSELQSRFARMATSSPDTAAPPKATTWAEKQALLRASSSLQDHAAAAGVNRQSIASTPNNFSGRYGEQVATAWKSDTSLPAKKAPPPPPPKKKAGLSGISVKTEDVPPPIPLASKPTLRKY</sequence>
<feature type="compositionally biased region" description="Basic and acidic residues" evidence="1">
    <location>
        <begin position="110"/>
        <end position="144"/>
    </location>
</feature>
<dbReference type="CDD" id="cd22249">
    <property type="entry name" value="UDM1_RNF168_RNF169-like"/>
    <property type="match status" value="1"/>
</dbReference>
<evidence type="ECO:0000313" key="3">
    <source>
        <dbReference type="Proteomes" id="UP000256328"/>
    </source>
</evidence>
<name>A0A3D8QAI7_9HELO</name>
<feature type="compositionally biased region" description="Low complexity" evidence="1">
    <location>
        <begin position="44"/>
        <end position="63"/>
    </location>
</feature>
<accession>A0A3D8QAI7</accession>
<feature type="compositionally biased region" description="Polar residues" evidence="1">
    <location>
        <begin position="293"/>
        <end position="305"/>
    </location>
</feature>